<keyword evidence="2" id="KW-1185">Reference proteome</keyword>
<reference evidence="2" key="1">
    <citation type="submission" date="2016-10" db="EMBL/GenBank/DDBJ databases">
        <authorList>
            <person name="Varghese N."/>
            <person name="Submissions S."/>
        </authorList>
    </citation>
    <scope>NUCLEOTIDE SEQUENCE [LARGE SCALE GENOMIC DNA]</scope>
    <source>
        <strain evidence="2">DSM 3695</strain>
    </source>
</reference>
<evidence type="ECO:0000313" key="2">
    <source>
        <dbReference type="Proteomes" id="UP000199310"/>
    </source>
</evidence>
<dbReference type="AlphaFoldDB" id="A0A1I0SBJ9"/>
<sequence>MSVLLFLKLLHLVNEVKMELMIVEQLFNRLDALDSRLDAIQLLLKVMEVRIRLMESRIDYRFDRMEEQTIVSI</sequence>
<accession>A0A1I0SBJ9</accession>
<protein>
    <submittedName>
        <fullName evidence="1">Uncharacterized protein</fullName>
    </submittedName>
</protein>
<dbReference type="Proteomes" id="UP000199310">
    <property type="component" value="Unassembled WGS sequence"/>
</dbReference>
<gene>
    <name evidence="1" type="ORF">SAMN04488122_5871</name>
</gene>
<proteinExistence type="predicted"/>
<dbReference type="EMBL" id="FOJG01000002">
    <property type="protein sequence ID" value="SEW54039.1"/>
    <property type="molecule type" value="Genomic_DNA"/>
</dbReference>
<evidence type="ECO:0000313" key="1">
    <source>
        <dbReference type="EMBL" id="SEW54039.1"/>
    </source>
</evidence>
<dbReference type="RefSeq" id="WP_089901634.1">
    <property type="nucleotide sequence ID" value="NZ_FOJG01000002.1"/>
</dbReference>
<name>A0A1I0SBJ9_9BACT</name>
<organism evidence="1 2">
    <name type="scientific">Chitinophaga arvensicola</name>
    <dbReference type="NCBI Taxonomy" id="29529"/>
    <lineage>
        <taxon>Bacteria</taxon>
        <taxon>Pseudomonadati</taxon>
        <taxon>Bacteroidota</taxon>
        <taxon>Chitinophagia</taxon>
        <taxon>Chitinophagales</taxon>
        <taxon>Chitinophagaceae</taxon>
        <taxon>Chitinophaga</taxon>
    </lineage>
</organism>